<evidence type="ECO:0000256" key="1">
    <source>
        <dbReference type="SAM" id="Phobius"/>
    </source>
</evidence>
<dbReference type="RefSeq" id="WP_281094994.1">
    <property type="nucleotide sequence ID" value="NZ_JARYZI010000009.1"/>
</dbReference>
<dbReference type="Proteomes" id="UP001158045">
    <property type="component" value="Unassembled WGS sequence"/>
</dbReference>
<keyword evidence="3" id="KW-1185">Reference proteome</keyword>
<accession>A0ABT6NFD3</accession>
<feature type="transmembrane region" description="Helical" evidence="1">
    <location>
        <begin position="6"/>
        <end position="28"/>
    </location>
</feature>
<proteinExistence type="predicted"/>
<keyword evidence="1" id="KW-1133">Transmembrane helix</keyword>
<gene>
    <name evidence="2" type="ORF">QE109_13130</name>
</gene>
<organism evidence="2 3">
    <name type="scientific">Fusibacter bizertensis</name>
    <dbReference type="NCBI Taxonomy" id="1488331"/>
    <lineage>
        <taxon>Bacteria</taxon>
        <taxon>Bacillati</taxon>
        <taxon>Bacillota</taxon>
        <taxon>Clostridia</taxon>
        <taxon>Eubacteriales</taxon>
        <taxon>Eubacteriales Family XII. Incertae Sedis</taxon>
        <taxon>Fusibacter</taxon>
    </lineage>
</organism>
<protein>
    <submittedName>
        <fullName evidence="2">Uncharacterized protein</fullName>
    </submittedName>
</protein>
<evidence type="ECO:0000313" key="3">
    <source>
        <dbReference type="Proteomes" id="UP001158045"/>
    </source>
</evidence>
<reference evidence="2 3" key="1">
    <citation type="submission" date="2023-04" db="EMBL/GenBank/DDBJ databases">
        <title>Fusibacter bizertensis strain WBS, isolated from littoral bottom sediments of the Arctic seas - biochemical and genomic analysis.</title>
        <authorList>
            <person name="Brioukhanov A.L."/>
        </authorList>
    </citation>
    <scope>NUCLEOTIDE SEQUENCE [LARGE SCALE GENOMIC DNA]</scope>
    <source>
        <strain evidence="2 3">WBS</strain>
    </source>
</reference>
<keyword evidence="1" id="KW-0812">Transmembrane</keyword>
<sequence length="268" mass="29705">MRKKIFLILIVGVVTCIMLITFVGNLHIGKDKDILKEILNGKATVSNEARALASYTQEEIVQDSVLQDLFNKVNEINLTSTAHNNINVAYGDLYTSTVITSNGDILIYRSLPSVLLMVSDVGTAGSTDINCKFEIIEHISVNGDIATGLKNIISYRSISSELACGDNTAFTSSMKLSGETALNKFNVTDRTFERVYNKDLEKEELYSDNHYLNFMSSISTVDSSKMENQVTTAKSQFTFDIYFYGGSSNSEYGEAKISCDTNYLVNMK</sequence>
<dbReference type="EMBL" id="JARYZI010000009">
    <property type="protein sequence ID" value="MDH8679097.1"/>
    <property type="molecule type" value="Genomic_DNA"/>
</dbReference>
<keyword evidence="1" id="KW-0472">Membrane</keyword>
<comment type="caution">
    <text evidence="2">The sequence shown here is derived from an EMBL/GenBank/DDBJ whole genome shotgun (WGS) entry which is preliminary data.</text>
</comment>
<evidence type="ECO:0000313" key="2">
    <source>
        <dbReference type="EMBL" id="MDH8679097.1"/>
    </source>
</evidence>
<name>A0ABT6NFD3_9FIRM</name>